<feature type="transmembrane region" description="Helical" evidence="8">
    <location>
        <begin position="83"/>
        <end position="103"/>
    </location>
</feature>
<feature type="transmembrane region" description="Helical" evidence="8">
    <location>
        <begin position="466"/>
        <end position="486"/>
    </location>
</feature>
<organism evidence="10 11">
    <name type="scientific">Fusibacter ferrireducens</name>
    <dbReference type="NCBI Taxonomy" id="2785058"/>
    <lineage>
        <taxon>Bacteria</taxon>
        <taxon>Bacillati</taxon>
        <taxon>Bacillota</taxon>
        <taxon>Clostridia</taxon>
        <taxon>Eubacteriales</taxon>
        <taxon>Eubacteriales Family XII. Incertae Sedis</taxon>
        <taxon>Fusibacter</taxon>
    </lineage>
</organism>
<keyword evidence="8 9" id="KW-0813">Transport</keyword>
<evidence type="ECO:0000256" key="1">
    <source>
        <dbReference type="ARBA" id="ARBA00004651"/>
    </source>
</evidence>
<dbReference type="Proteomes" id="UP000614200">
    <property type="component" value="Unassembled WGS sequence"/>
</dbReference>
<protein>
    <recommendedName>
        <fullName evidence="8">Probable lipid II flippase MurJ</fullName>
    </recommendedName>
</protein>
<comment type="function">
    <text evidence="8 9">Involved in peptidoglycan biosynthesis. Transports lipid-linked peptidoglycan precursors from the inner to the outer leaflet of the cytoplasmic membrane.</text>
</comment>
<keyword evidence="2 8" id="KW-1003">Cell membrane</keyword>
<evidence type="ECO:0000256" key="2">
    <source>
        <dbReference type="ARBA" id="ARBA00022475"/>
    </source>
</evidence>
<dbReference type="PANTHER" id="PTHR47019:SF1">
    <property type="entry name" value="LIPID II FLIPPASE MURJ"/>
    <property type="match status" value="1"/>
</dbReference>
<feature type="transmembrane region" description="Helical" evidence="8">
    <location>
        <begin position="338"/>
        <end position="356"/>
    </location>
</feature>
<feature type="transmembrane region" description="Helical" evidence="8">
    <location>
        <begin position="221"/>
        <end position="241"/>
    </location>
</feature>
<feature type="transmembrane region" description="Helical" evidence="8">
    <location>
        <begin position="298"/>
        <end position="318"/>
    </location>
</feature>
<dbReference type="RefSeq" id="WP_194703372.1">
    <property type="nucleotide sequence ID" value="NZ_JADKNH010000013.1"/>
</dbReference>
<comment type="subcellular location">
    <subcellularLocation>
        <location evidence="1 8">Cell membrane</location>
        <topology evidence="1 8">Multi-pass membrane protein</topology>
    </subcellularLocation>
</comment>
<comment type="pathway">
    <text evidence="8">Cell wall biogenesis; peptidoglycan biosynthesis.</text>
</comment>
<evidence type="ECO:0000313" key="11">
    <source>
        <dbReference type="Proteomes" id="UP000614200"/>
    </source>
</evidence>
<evidence type="ECO:0000256" key="8">
    <source>
        <dbReference type="HAMAP-Rule" id="MF_02078"/>
    </source>
</evidence>
<feature type="transmembrane region" description="Helical" evidence="8">
    <location>
        <begin position="376"/>
        <end position="393"/>
    </location>
</feature>
<dbReference type="InterPro" id="IPR051050">
    <property type="entry name" value="Lipid_II_flippase_MurJ/MviN"/>
</dbReference>
<comment type="similarity">
    <text evidence="8 9">Belongs to the MurJ/MviN family.</text>
</comment>
<dbReference type="PANTHER" id="PTHR47019">
    <property type="entry name" value="LIPID II FLIPPASE MURJ"/>
    <property type="match status" value="1"/>
</dbReference>
<evidence type="ECO:0000256" key="4">
    <source>
        <dbReference type="ARBA" id="ARBA00022960"/>
    </source>
</evidence>
<dbReference type="EMBL" id="JADKNH010000013">
    <property type="protein sequence ID" value="MBF4695129.1"/>
    <property type="molecule type" value="Genomic_DNA"/>
</dbReference>
<keyword evidence="3 8" id="KW-0812">Transmembrane</keyword>
<evidence type="ECO:0000313" key="10">
    <source>
        <dbReference type="EMBL" id="MBF4695129.1"/>
    </source>
</evidence>
<evidence type="ECO:0000256" key="6">
    <source>
        <dbReference type="ARBA" id="ARBA00022989"/>
    </source>
</evidence>
<dbReference type="InterPro" id="IPR004268">
    <property type="entry name" value="MurJ"/>
</dbReference>
<keyword evidence="11" id="KW-1185">Reference proteome</keyword>
<keyword evidence="4 8" id="KW-0133">Cell shape</keyword>
<keyword evidence="7 8" id="KW-0472">Membrane</keyword>
<dbReference type="PIRSF" id="PIRSF002869">
    <property type="entry name" value="MviN"/>
    <property type="match status" value="1"/>
</dbReference>
<keyword evidence="6 8" id="KW-1133">Transmembrane helix</keyword>
<evidence type="ECO:0000256" key="9">
    <source>
        <dbReference type="PIRNR" id="PIRNR002869"/>
    </source>
</evidence>
<feature type="transmembrane region" description="Helical" evidence="8">
    <location>
        <begin position="38"/>
        <end position="62"/>
    </location>
</feature>
<keyword evidence="8 9" id="KW-0961">Cell wall biogenesis/degradation</keyword>
<evidence type="ECO:0000256" key="5">
    <source>
        <dbReference type="ARBA" id="ARBA00022984"/>
    </source>
</evidence>
<name>A0ABR9ZXD7_9FIRM</name>
<dbReference type="Pfam" id="PF03023">
    <property type="entry name" value="MurJ"/>
    <property type="match status" value="1"/>
</dbReference>
<feature type="transmembrane region" description="Helical" evidence="8">
    <location>
        <begin position="152"/>
        <end position="174"/>
    </location>
</feature>
<feature type="transmembrane region" description="Helical" evidence="8">
    <location>
        <begin position="180"/>
        <end position="200"/>
    </location>
</feature>
<proteinExistence type="inferred from homology"/>
<sequence length="507" mass="55510">MKKTALLIMIITLFSKIIGFGRDIVLSYYFGASSISDAYLISLTVPSVIFGLIGVGIVTAYIPMQSRVIDESGETAGSQFTSNFINIILIMTTIILIIGMIFTEPIVKMFAIGFTDETLSLTIGFTKISLFGMYFTALISIFGGFLQIKKNYIVPALVGIPFNTIVIFSTLMASKGNSNILALGTLIATASQLLLMLPFIKKTKFKYFLFVNIKDSRIIKTIYIAAPVIIGTSVNQINILVDRTIASSLAIGGISALNYASRLNNFIQGLFVTSIITAMYPMISSYASKQNFDGIKRVLGESINIITFFVLPITIGAMNFNNQVINFLFGRGAFDERAIQMTSIALFYYAIGMIGFGLREVLSRGFYSLQDTKTPMINSAIGMLLNIVLNIILSQLLGIGGLALATSISAIFTTMLLFISLRKKIGPFGMKQISISFLKILFASLVMGGLSKLSFNYLTASLSQNLSFLLAICVGVISYFVIIYFMKIEDIDIIVKAIKKKFEIGTI</sequence>
<feature type="transmembrane region" description="Helical" evidence="8">
    <location>
        <begin position="123"/>
        <end position="145"/>
    </location>
</feature>
<evidence type="ECO:0000256" key="3">
    <source>
        <dbReference type="ARBA" id="ARBA00022692"/>
    </source>
</evidence>
<dbReference type="NCBIfam" id="TIGR01695">
    <property type="entry name" value="murJ_mviN"/>
    <property type="match status" value="1"/>
</dbReference>
<accession>A0ABR9ZXD7</accession>
<dbReference type="PRINTS" id="PR01806">
    <property type="entry name" value="VIRFACTRMVIN"/>
</dbReference>
<keyword evidence="5 8" id="KW-0573">Peptidoglycan synthesis</keyword>
<comment type="caution">
    <text evidence="10">The sequence shown here is derived from an EMBL/GenBank/DDBJ whole genome shotgun (WGS) entry which is preliminary data.</text>
</comment>
<dbReference type="CDD" id="cd13123">
    <property type="entry name" value="MATE_MurJ_like"/>
    <property type="match status" value="1"/>
</dbReference>
<feature type="transmembrane region" description="Helical" evidence="8">
    <location>
        <begin position="266"/>
        <end position="286"/>
    </location>
</feature>
<feature type="transmembrane region" description="Helical" evidence="8">
    <location>
        <begin position="433"/>
        <end position="454"/>
    </location>
</feature>
<feature type="transmembrane region" description="Helical" evidence="8">
    <location>
        <begin position="399"/>
        <end position="421"/>
    </location>
</feature>
<evidence type="ECO:0000256" key="7">
    <source>
        <dbReference type="ARBA" id="ARBA00023136"/>
    </source>
</evidence>
<gene>
    <name evidence="8 10" type="primary">murJ</name>
    <name evidence="10" type="ORF">ISU02_18675</name>
</gene>
<reference evidence="10 11" key="1">
    <citation type="submission" date="2020-11" db="EMBL/GenBank/DDBJ databases">
        <title>Fusibacter basophilias sp. nov.</title>
        <authorList>
            <person name="Qiu D."/>
        </authorList>
    </citation>
    <scope>NUCLEOTIDE SEQUENCE [LARGE SCALE GENOMIC DNA]</scope>
    <source>
        <strain evidence="10 11">Q10-2</strain>
    </source>
</reference>
<dbReference type="HAMAP" id="MF_02078">
    <property type="entry name" value="MurJ_MviN"/>
    <property type="match status" value="1"/>
</dbReference>